<gene>
    <name evidence="3" type="ORF">M9Y10_044675</name>
</gene>
<dbReference type="NCBIfam" id="TIGR00231">
    <property type="entry name" value="small_GTP"/>
    <property type="match status" value="1"/>
</dbReference>
<dbReference type="PROSITE" id="PS51420">
    <property type="entry name" value="RHO"/>
    <property type="match status" value="1"/>
</dbReference>
<dbReference type="PANTHER" id="PTHR47977">
    <property type="entry name" value="RAS-RELATED PROTEIN RAB"/>
    <property type="match status" value="1"/>
</dbReference>
<dbReference type="SMART" id="SM00174">
    <property type="entry name" value="RHO"/>
    <property type="match status" value="1"/>
</dbReference>
<dbReference type="SMART" id="SM00173">
    <property type="entry name" value="RAS"/>
    <property type="match status" value="1"/>
</dbReference>
<dbReference type="InterPro" id="IPR001806">
    <property type="entry name" value="Small_GTPase"/>
</dbReference>
<keyword evidence="2" id="KW-0342">GTP-binding</keyword>
<dbReference type="InterPro" id="IPR027417">
    <property type="entry name" value="P-loop_NTPase"/>
</dbReference>
<dbReference type="PROSITE" id="PS51419">
    <property type="entry name" value="RAB"/>
    <property type="match status" value="1"/>
</dbReference>
<evidence type="ECO:0008006" key="5">
    <source>
        <dbReference type="Google" id="ProtNLM"/>
    </source>
</evidence>
<comment type="caution">
    <text evidence="3">The sequence shown here is derived from an EMBL/GenBank/DDBJ whole genome shotgun (WGS) entry which is preliminary data.</text>
</comment>
<accession>A0ABR2JW01</accession>
<reference evidence="3 4" key="1">
    <citation type="submission" date="2024-04" db="EMBL/GenBank/DDBJ databases">
        <title>Tritrichomonas musculus Genome.</title>
        <authorList>
            <person name="Alves-Ferreira E."/>
            <person name="Grigg M."/>
            <person name="Lorenzi H."/>
            <person name="Galac M."/>
        </authorList>
    </citation>
    <scope>NUCLEOTIDE SEQUENCE [LARGE SCALE GENOMIC DNA]</scope>
    <source>
        <strain evidence="3 4">EAF2021</strain>
    </source>
</reference>
<dbReference type="InterPro" id="IPR005225">
    <property type="entry name" value="Small_GTP-bd"/>
</dbReference>
<evidence type="ECO:0000256" key="2">
    <source>
        <dbReference type="ARBA" id="ARBA00023134"/>
    </source>
</evidence>
<dbReference type="SUPFAM" id="SSF52540">
    <property type="entry name" value="P-loop containing nucleoside triphosphate hydrolases"/>
    <property type="match status" value="1"/>
</dbReference>
<protein>
    <recommendedName>
        <fullName evidence="5">Small GTP-binding protein</fullName>
    </recommendedName>
</protein>
<evidence type="ECO:0000313" key="3">
    <source>
        <dbReference type="EMBL" id="KAK8882035.1"/>
    </source>
</evidence>
<dbReference type="Proteomes" id="UP001470230">
    <property type="component" value="Unassembled WGS sequence"/>
</dbReference>
<dbReference type="Gene3D" id="3.40.50.300">
    <property type="entry name" value="P-loop containing nucleotide triphosphate hydrolases"/>
    <property type="match status" value="1"/>
</dbReference>
<name>A0ABR2JW01_9EUKA</name>
<keyword evidence="1" id="KW-0547">Nucleotide-binding</keyword>
<dbReference type="InterPro" id="IPR050227">
    <property type="entry name" value="Rab"/>
</dbReference>
<dbReference type="SMART" id="SM00175">
    <property type="entry name" value="RAB"/>
    <property type="match status" value="1"/>
</dbReference>
<organism evidence="3 4">
    <name type="scientific">Tritrichomonas musculus</name>
    <dbReference type="NCBI Taxonomy" id="1915356"/>
    <lineage>
        <taxon>Eukaryota</taxon>
        <taxon>Metamonada</taxon>
        <taxon>Parabasalia</taxon>
        <taxon>Tritrichomonadida</taxon>
        <taxon>Tritrichomonadidae</taxon>
        <taxon>Tritrichomonas</taxon>
    </lineage>
</organism>
<evidence type="ECO:0000256" key="1">
    <source>
        <dbReference type="ARBA" id="ARBA00022741"/>
    </source>
</evidence>
<dbReference type="Pfam" id="PF00071">
    <property type="entry name" value="Ras"/>
    <property type="match status" value="1"/>
</dbReference>
<proteinExistence type="predicted"/>
<sequence>MDVKIVLIGNSAVGKTSVVRKATNRETAADQGPTLGASYLSMRRSYNDKVVDLQIWDTAGQEKYRSMAPMYFRGSHIAVLMYSIIDKESFNGINEWNQILTQNTNDDIIKYLVGNKIDLQDQRIVTKAEGQNKATEINASFYEVSALTGEGVMDLIEEITKSASEIPINVQSASIAVEEEEKPKSKKGCC</sequence>
<dbReference type="PRINTS" id="PR00449">
    <property type="entry name" value="RASTRNSFRMNG"/>
</dbReference>
<dbReference type="PROSITE" id="PS51421">
    <property type="entry name" value="RAS"/>
    <property type="match status" value="1"/>
</dbReference>
<dbReference type="CDD" id="cd00154">
    <property type="entry name" value="Rab"/>
    <property type="match status" value="1"/>
</dbReference>
<keyword evidence="4" id="KW-1185">Reference proteome</keyword>
<evidence type="ECO:0000313" key="4">
    <source>
        <dbReference type="Proteomes" id="UP001470230"/>
    </source>
</evidence>
<dbReference type="EMBL" id="JAPFFF010000009">
    <property type="protein sequence ID" value="KAK8882035.1"/>
    <property type="molecule type" value="Genomic_DNA"/>
</dbReference>